<dbReference type="PROSITE" id="PS51352">
    <property type="entry name" value="THIOREDOXIN_2"/>
    <property type="match status" value="1"/>
</dbReference>
<accession>A0A319D5G8</accession>
<evidence type="ECO:0000256" key="4">
    <source>
        <dbReference type="ARBA" id="ARBA00023002"/>
    </source>
</evidence>
<evidence type="ECO:0000259" key="10">
    <source>
        <dbReference type="PROSITE" id="PS51352"/>
    </source>
</evidence>
<keyword evidence="6" id="KW-0676">Redox-active center</keyword>
<comment type="similarity">
    <text evidence="8">Belongs to the peroxiredoxin family. BCP/PrxQ subfamily.</text>
</comment>
<evidence type="ECO:0000313" key="12">
    <source>
        <dbReference type="Proteomes" id="UP000247810"/>
    </source>
</evidence>
<protein>
    <recommendedName>
        <fullName evidence="1">thioredoxin-dependent peroxiredoxin</fullName>
        <ecNumber evidence="1">1.11.1.24</ecNumber>
    </recommendedName>
    <alternativeName>
        <fullName evidence="7">Thioredoxin peroxidase</fullName>
    </alternativeName>
</protein>
<dbReference type="Proteomes" id="UP000247810">
    <property type="component" value="Unassembled WGS sequence"/>
</dbReference>
<proteinExistence type="inferred from homology"/>
<dbReference type="EMBL" id="KZ825911">
    <property type="protein sequence ID" value="PYH92655.1"/>
    <property type="molecule type" value="Genomic_DNA"/>
</dbReference>
<feature type="domain" description="Thioredoxin" evidence="10">
    <location>
        <begin position="44"/>
        <end position="217"/>
    </location>
</feature>
<evidence type="ECO:0000256" key="5">
    <source>
        <dbReference type="ARBA" id="ARBA00023157"/>
    </source>
</evidence>
<keyword evidence="5" id="KW-1015">Disulfide bond</keyword>
<evidence type="ECO:0000256" key="2">
    <source>
        <dbReference type="ARBA" id="ARBA00022559"/>
    </source>
</evidence>
<keyword evidence="3" id="KW-0049">Antioxidant</keyword>
<evidence type="ECO:0000256" key="7">
    <source>
        <dbReference type="ARBA" id="ARBA00032824"/>
    </source>
</evidence>
<keyword evidence="12" id="KW-1185">Reference proteome</keyword>
<dbReference type="CDD" id="cd02970">
    <property type="entry name" value="PRX_like2"/>
    <property type="match status" value="1"/>
</dbReference>
<dbReference type="Pfam" id="PF00578">
    <property type="entry name" value="AhpC-TSA"/>
    <property type="match status" value="1"/>
</dbReference>
<dbReference type="VEuPathDB" id="FungiDB:BO71DRAFT_451258"/>
<dbReference type="InterPro" id="IPR000866">
    <property type="entry name" value="AhpC/TSA"/>
</dbReference>
<dbReference type="GO" id="GO:0008379">
    <property type="term" value="F:thioredoxin peroxidase activity"/>
    <property type="evidence" value="ECO:0007669"/>
    <property type="project" value="TreeGrafter"/>
</dbReference>
<evidence type="ECO:0000256" key="1">
    <source>
        <dbReference type="ARBA" id="ARBA00013017"/>
    </source>
</evidence>
<dbReference type="GO" id="GO:0005737">
    <property type="term" value="C:cytoplasm"/>
    <property type="evidence" value="ECO:0007669"/>
    <property type="project" value="TreeGrafter"/>
</dbReference>
<name>A0A319D5G8_9EURO</name>
<reference evidence="11 12" key="1">
    <citation type="submission" date="2018-02" db="EMBL/GenBank/DDBJ databases">
        <title>The genomes of Aspergillus section Nigri reveals drivers in fungal speciation.</title>
        <authorList>
            <consortium name="DOE Joint Genome Institute"/>
            <person name="Vesth T.C."/>
            <person name="Nybo J."/>
            <person name="Theobald S."/>
            <person name="Brandl J."/>
            <person name="Frisvad J.C."/>
            <person name="Nielsen K.F."/>
            <person name="Lyhne E.K."/>
            <person name="Kogle M.E."/>
            <person name="Kuo A."/>
            <person name="Riley R."/>
            <person name="Clum A."/>
            <person name="Nolan M."/>
            <person name="Lipzen A."/>
            <person name="Salamov A."/>
            <person name="Henrissat B."/>
            <person name="Wiebenga A."/>
            <person name="De vries R.P."/>
            <person name="Grigoriev I.V."/>
            <person name="Mortensen U.H."/>
            <person name="Andersen M.R."/>
            <person name="Baker S.E."/>
        </authorList>
    </citation>
    <scope>NUCLEOTIDE SEQUENCE [LARGE SCALE GENOMIC DNA]</scope>
    <source>
        <strain evidence="11 12">CBS 707.79</strain>
    </source>
</reference>
<gene>
    <name evidence="11" type="ORF">BO71DRAFT_451258</name>
</gene>
<evidence type="ECO:0000256" key="9">
    <source>
        <dbReference type="ARBA" id="ARBA00049091"/>
    </source>
</evidence>
<organism evidence="11 12">
    <name type="scientific">Aspergillus ellipticus CBS 707.79</name>
    <dbReference type="NCBI Taxonomy" id="1448320"/>
    <lineage>
        <taxon>Eukaryota</taxon>
        <taxon>Fungi</taxon>
        <taxon>Dikarya</taxon>
        <taxon>Ascomycota</taxon>
        <taxon>Pezizomycotina</taxon>
        <taxon>Eurotiomycetes</taxon>
        <taxon>Eurotiomycetidae</taxon>
        <taxon>Eurotiales</taxon>
        <taxon>Aspergillaceae</taxon>
        <taxon>Aspergillus</taxon>
        <taxon>Aspergillus subgen. Circumdati</taxon>
    </lineage>
</organism>
<dbReference type="InterPro" id="IPR050924">
    <property type="entry name" value="Peroxiredoxin_BCP/PrxQ"/>
</dbReference>
<evidence type="ECO:0000256" key="3">
    <source>
        <dbReference type="ARBA" id="ARBA00022862"/>
    </source>
</evidence>
<keyword evidence="4" id="KW-0560">Oxidoreductase</keyword>
<dbReference type="EC" id="1.11.1.24" evidence="1"/>
<dbReference type="PANTHER" id="PTHR42801:SF7">
    <property type="entry name" value="SLL1159 PROTEIN"/>
    <property type="match status" value="1"/>
</dbReference>
<comment type="catalytic activity">
    <reaction evidence="9">
        <text>a hydroperoxide + [thioredoxin]-dithiol = an alcohol + [thioredoxin]-disulfide + H2O</text>
        <dbReference type="Rhea" id="RHEA:62620"/>
        <dbReference type="Rhea" id="RHEA-COMP:10698"/>
        <dbReference type="Rhea" id="RHEA-COMP:10700"/>
        <dbReference type="ChEBI" id="CHEBI:15377"/>
        <dbReference type="ChEBI" id="CHEBI:29950"/>
        <dbReference type="ChEBI" id="CHEBI:30879"/>
        <dbReference type="ChEBI" id="CHEBI:35924"/>
        <dbReference type="ChEBI" id="CHEBI:50058"/>
        <dbReference type="EC" id="1.11.1.24"/>
    </reaction>
</comment>
<dbReference type="SUPFAM" id="SSF52833">
    <property type="entry name" value="Thioredoxin-like"/>
    <property type="match status" value="1"/>
</dbReference>
<evidence type="ECO:0000256" key="6">
    <source>
        <dbReference type="ARBA" id="ARBA00023284"/>
    </source>
</evidence>
<dbReference type="GO" id="GO:0045454">
    <property type="term" value="P:cell redox homeostasis"/>
    <property type="evidence" value="ECO:0007669"/>
    <property type="project" value="TreeGrafter"/>
</dbReference>
<sequence length="217" mass="24180">MAYIAPDLEALSNDIAQNAPDAVLQTVLDAKNNYKQSFNPNAAIKVGDQLPPFNLKDATGAEQTSTSLLRDEALIITFYRGEWCPFCNIAIAGLQKYLSRFKAKGANLVAITPELPNNTMTMTEKHDLKFPVLTDLYNEYARKLGIVWKQPESLRPVYKALVDDPGERNGDDSFEVPIPVTMLVGRDGVVRNLFCDPDYFKRVEPEVVLGWVEGLQG</sequence>
<evidence type="ECO:0000313" key="11">
    <source>
        <dbReference type="EMBL" id="PYH92655.1"/>
    </source>
</evidence>
<dbReference type="InterPro" id="IPR013766">
    <property type="entry name" value="Thioredoxin_domain"/>
</dbReference>
<dbReference type="STRING" id="1448320.A0A319D5G8"/>
<dbReference type="AlphaFoldDB" id="A0A319D5G8"/>
<dbReference type="InterPro" id="IPR036249">
    <property type="entry name" value="Thioredoxin-like_sf"/>
</dbReference>
<keyword evidence="2" id="KW-0575">Peroxidase</keyword>
<evidence type="ECO:0000256" key="8">
    <source>
        <dbReference type="ARBA" id="ARBA00038489"/>
    </source>
</evidence>
<dbReference type="OrthoDB" id="338622at2759"/>
<dbReference type="GO" id="GO:0034599">
    <property type="term" value="P:cellular response to oxidative stress"/>
    <property type="evidence" value="ECO:0007669"/>
    <property type="project" value="TreeGrafter"/>
</dbReference>
<dbReference type="Gene3D" id="3.40.30.10">
    <property type="entry name" value="Glutaredoxin"/>
    <property type="match status" value="1"/>
</dbReference>
<dbReference type="PANTHER" id="PTHR42801">
    <property type="entry name" value="THIOREDOXIN-DEPENDENT PEROXIDE REDUCTASE"/>
    <property type="match status" value="1"/>
</dbReference>